<dbReference type="GO" id="GO:0006123">
    <property type="term" value="P:mitochondrial electron transport, cytochrome c to oxygen"/>
    <property type="evidence" value="ECO:0007669"/>
    <property type="project" value="InterPro"/>
</dbReference>
<dbReference type="UniPathway" id="UPA00705"/>
<comment type="subcellular location">
    <subcellularLocation>
        <location evidence="1 10">Mitochondrion inner membrane</location>
        <topology evidence="1 10">Single-pass membrane protein</topology>
    </subcellularLocation>
</comment>
<dbReference type="PANTHER" id="PTHR10707:SF10">
    <property type="entry name" value="CYTOCHROME C OXIDASE SUBUNIT 4"/>
    <property type="match status" value="1"/>
</dbReference>
<keyword evidence="5" id="KW-0809">Transit peptide</keyword>
<dbReference type="FunFam" id="1.10.442.10:FF:000001">
    <property type="entry name" value="Cytochrome c oxidase subunit 4 isoform 1"/>
    <property type="match status" value="1"/>
</dbReference>
<keyword evidence="4 10" id="KW-0999">Mitochondrion inner membrane</keyword>
<dbReference type="GO" id="GO:0045277">
    <property type="term" value="C:respiratory chain complex IV"/>
    <property type="evidence" value="ECO:0007669"/>
    <property type="project" value="InterPro"/>
</dbReference>
<dbReference type="EMBL" id="CAJPEX010000107">
    <property type="protein sequence ID" value="CAG0913357.1"/>
    <property type="molecule type" value="Genomic_DNA"/>
</dbReference>
<dbReference type="InterPro" id="IPR004203">
    <property type="entry name" value="Cyt_c_oxidase_su4_fam"/>
</dbReference>
<dbReference type="InterPro" id="IPR036639">
    <property type="entry name" value="Cyt_c_oxidase_su4_sf"/>
</dbReference>
<evidence type="ECO:0000313" key="11">
    <source>
        <dbReference type="EMBL" id="CAD7273205.1"/>
    </source>
</evidence>
<evidence type="ECO:0000256" key="3">
    <source>
        <dbReference type="ARBA" id="ARBA00022692"/>
    </source>
</evidence>
<keyword evidence="3 10" id="KW-0812">Transmembrane</keyword>
<comment type="subunit">
    <text evidence="10">Component of the cytochrome c oxidase (complex IV, CIV), a multisubunit enzyme composed of 14 subunits.</text>
</comment>
<dbReference type="AlphaFoldDB" id="A0A7R9BDJ4"/>
<sequence length="182" mass="20656">MAASLLSRSSGRVVSLGGRRHVSTTASVSSAVSKIGSREVVGHGFNGEASYMDRADYPFPAVRFREPSAEFKALLAKEKGDWKNLSVEEKKALYRFSFCQTIAELKAPTGEWKFCIGFGLFLSSFAIWIYIWMKRCVYSPMPESTTLENKQAQLRRMIDMRIDPIDGVSSRWDYENDRWKSS</sequence>
<dbReference type="EMBL" id="OA882144">
    <property type="protein sequence ID" value="CAD7273205.1"/>
    <property type="molecule type" value="Genomic_DNA"/>
</dbReference>
<evidence type="ECO:0000256" key="6">
    <source>
        <dbReference type="ARBA" id="ARBA00022989"/>
    </source>
</evidence>
<gene>
    <name evidence="11" type="ORF">NMOB1V02_LOCUS1104</name>
</gene>
<dbReference type="CDD" id="cd00922">
    <property type="entry name" value="Cyt_c_Oxidase_IV"/>
    <property type="match status" value="1"/>
</dbReference>
<dbReference type="InterPro" id="IPR013288">
    <property type="entry name" value="Cyt_c_oxidase_su4"/>
</dbReference>
<protein>
    <recommendedName>
        <fullName evidence="10">Cytochrome c oxidase subunit 4</fullName>
    </recommendedName>
</protein>
<keyword evidence="7" id="KW-0560">Oxidoreductase</keyword>
<evidence type="ECO:0000256" key="10">
    <source>
        <dbReference type="RuleBase" id="RU367145"/>
    </source>
</evidence>
<evidence type="ECO:0000256" key="5">
    <source>
        <dbReference type="ARBA" id="ARBA00022946"/>
    </source>
</evidence>
<evidence type="ECO:0000256" key="7">
    <source>
        <dbReference type="ARBA" id="ARBA00023002"/>
    </source>
</evidence>
<dbReference type="GO" id="GO:0005743">
    <property type="term" value="C:mitochondrial inner membrane"/>
    <property type="evidence" value="ECO:0007669"/>
    <property type="project" value="UniProtKB-SubCell"/>
</dbReference>
<evidence type="ECO:0000256" key="1">
    <source>
        <dbReference type="ARBA" id="ARBA00004434"/>
    </source>
</evidence>
<dbReference type="Proteomes" id="UP000678499">
    <property type="component" value="Unassembled WGS sequence"/>
</dbReference>
<accession>A0A7R9BDJ4</accession>
<evidence type="ECO:0000256" key="9">
    <source>
        <dbReference type="ARBA" id="ARBA00023136"/>
    </source>
</evidence>
<evidence type="ECO:0000313" key="12">
    <source>
        <dbReference type="Proteomes" id="UP000678499"/>
    </source>
</evidence>
<dbReference type="Pfam" id="PF02936">
    <property type="entry name" value="COX4"/>
    <property type="match status" value="1"/>
</dbReference>
<keyword evidence="12" id="KW-1185">Reference proteome</keyword>
<dbReference type="PRINTS" id="PR01873">
    <property type="entry name" value="CYTCOXIDASE4"/>
</dbReference>
<name>A0A7R9BDJ4_9CRUS</name>
<keyword evidence="8 10" id="KW-0496">Mitochondrion</keyword>
<feature type="transmembrane region" description="Helical" evidence="10">
    <location>
        <begin position="114"/>
        <end position="133"/>
    </location>
</feature>
<dbReference type="Gene3D" id="1.10.442.10">
    <property type="entry name" value="Cytochrome c oxidase subunit IV"/>
    <property type="match status" value="1"/>
</dbReference>
<organism evidence="11">
    <name type="scientific">Notodromas monacha</name>
    <dbReference type="NCBI Taxonomy" id="399045"/>
    <lineage>
        <taxon>Eukaryota</taxon>
        <taxon>Metazoa</taxon>
        <taxon>Ecdysozoa</taxon>
        <taxon>Arthropoda</taxon>
        <taxon>Crustacea</taxon>
        <taxon>Oligostraca</taxon>
        <taxon>Ostracoda</taxon>
        <taxon>Podocopa</taxon>
        <taxon>Podocopida</taxon>
        <taxon>Cypridocopina</taxon>
        <taxon>Cypridoidea</taxon>
        <taxon>Cyprididae</taxon>
        <taxon>Notodromas</taxon>
    </lineage>
</organism>
<proteinExistence type="inferred from homology"/>
<keyword evidence="6 10" id="KW-1133">Transmembrane helix</keyword>
<comment type="function">
    <text evidence="10">Component of the cytochrome c oxidase, the last enzyme in the mitochondrial electron transport chain which drives oxidative phosphorylation.</text>
</comment>
<keyword evidence="9 10" id="KW-0472">Membrane</keyword>
<dbReference type="PANTHER" id="PTHR10707">
    <property type="entry name" value="CYTOCHROME C OXIDASE SUBUNIT IV"/>
    <property type="match status" value="1"/>
</dbReference>
<comment type="pathway">
    <text evidence="10">Energy metabolism; oxidative phosphorylation.</text>
</comment>
<comment type="similarity">
    <text evidence="2 10">Belongs to the cytochrome c oxidase IV family.</text>
</comment>
<reference evidence="11" key="1">
    <citation type="submission" date="2020-11" db="EMBL/GenBank/DDBJ databases">
        <authorList>
            <person name="Tran Van P."/>
        </authorList>
    </citation>
    <scope>NUCLEOTIDE SEQUENCE</scope>
</reference>
<evidence type="ECO:0000256" key="4">
    <source>
        <dbReference type="ARBA" id="ARBA00022792"/>
    </source>
</evidence>
<dbReference type="GO" id="GO:0016491">
    <property type="term" value="F:oxidoreductase activity"/>
    <property type="evidence" value="ECO:0007669"/>
    <property type="project" value="UniProtKB-KW"/>
</dbReference>
<evidence type="ECO:0000256" key="8">
    <source>
        <dbReference type="ARBA" id="ARBA00023128"/>
    </source>
</evidence>
<evidence type="ECO:0000256" key="2">
    <source>
        <dbReference type="ARBA" id="ARBA00008135"/>
    </source>
</evidence>
<dbReference type="OrthoDB" id="186013at2759"/>
<dbReference type="SUPFAM" id="SSF81406">
    <property type="entry name" value="Mitochondrial cytochrome c oxidase subunit IV"/>
    <property type="match status" value="1"/>
</dbReference>